<organism evidence="3 4">
    <name type="scientific">Bradyrhizobium cytisi</name>
    <dbReference type="NCBI Taxonomy" id="515489"/>
    <lineage>
        <taxon>Bacteria</taxon>
        <taxon>Pseudomonadati</taxon>
        <taxon>Pseudomonadota</taxon>
        <taxon>Alphaproteobacteria</taxon>
        <taxon>Hyphomicrobiales</taxon>
        <taxon>Nitrobacteraceae</taxon>
        <taxon>Bradyrhizobium</taxon>
    </lineage>
</organism>
<dbReference type="Gene3D" id="1.10.10.60">
    <property type="entry name" value="Homeodomain-like"/>
    <property type="match status" value="1"/>
</dbReference>
<dbReference type="Proteomes" id="UP000324853">
    <property type="component" value="Unassembled WGS sequence"/>
</dbReference>
<comment type="caution">
    <text evidence="3">The sequence shown here is derived from an EMBL/GenBank/DDBJ whole genome shotgun (WGS) entry which is preliminary data.</text>
</comment>
<proteinExistence type="predicted"/>
<dbReference type="OrthoDB" id="7285481at2"/>
<dbReference type="SMART" id="SM00342">
    <property type="entry name" value="HTH_ARAC"/>
    <property type="match status" value="1"/>
</dbReference>
<dbReference type="GO" id="GO:0043565">
    <property type="term" value="F:sequence-specific DNA binding"/>
    <property type="evidence" value="ECO:0007669"/>
    <property type="project" value="InterPro"/>
</dbReference>
<dbReference type="PROSITE" id="PS01124">
    <property type="entry name" value="HTH_ARAC_FAMILY_2"/>
    <property type="match status" value="1"/>
</dbReference>
<dbReference type="Pfam" id="PF12833">
    <property type="entry name" value="HTH_18"/>
    <property type="match status" value="1"/>
</dbReference>
<dbReference type="EMBL" id="VSSR01000073">
    <property type="protein sequence ID" value="TYL74005.1"/>
    <property type="molecule type" value="Genomic_DNA"/>
</dbReference>
<feature type="region of interest" description="Disordered" evidence="1">
    <location>
        <begin position="101"/>
        <end position="123"/>
    </location>
</feature>
<evidence type="ECO:0000313" key="4">
    <source>
        <dbReference type="Proteomes" id="UP000324853"/>
    </source>
</evidence>
<reference evidence="3 4" key="1">
    <citation type="submission" date="2019-08" db="EMBL/GenBank/DDBJ databases">
        <title>Bradyrhizobium hipponensis sp. nov., a rhizobium isolated from a Lupinus angustifolius root nodule in Tunisia.</title>
        <authorList>
            <person name="Off K."/>
            <person name="Rejili M."/>
            <person name="Mars M."/>
            <person name="Brachmann A."/>
            <person name="Marin M."/>
        </authorList>
    </citation>
    <scope>NUCLEOTIDE SEQUENCE [LARGE SCALE GENOMIC DNA]</scope>
    <source>
        <strain evidence="3 4">CTAW11</strain>
    </source>
</reference>
<dbReference type="GO" id="GO:0003700">
    <property type="term" value="F:DNA-binding transcription factor activity"/>
    <property type="evidence" value="ECO:0007669"/>
    <property type="project" value="InterPro"/>
</dbReference>
<feature type="domain" description="HTH araC/xylS-type" evidence="2">
    <location>
        <begin position="3"/>
        <end position="104"/>
    </location>
</feature>
<name>A0A5S4W2R0_9BRAD</name>
<dbReference type="InterPro" id="IPR053142">
    <property type="entry name" value="PchR_regulatory_protein"/>
</dbReference>
<evidence type="ECO:0000259" key="2">
    <source>
        <dbReference type="PROSITE" id="PS01124"/>
    </source>
</evidence>
<gene>
    <name evidence="3" type="ORF">FXB38_35805</name>
</gene>
<dbReference type="PANTHER" id="PTHR47893">
    <property type="entry name" value="REGULATORY PROTEIN PCHR"/>
    <property type="match status" value="1"/>
</dbReference>
<dbReference type="PANTHER" id="PTHR47893:SF1">
    <property type="entry name" value="REGULATORY PROTEIN PCHR"/>
    <property type="match status" value="1"/>
</dbReference>
<evidence type="ECO:0000313" key="3">
    <source>
        <dbReference type="EMBL" id="TYL74005.1"/>
    </source>
</evidence>
<feature type="compositionally biased region" description="Basic and acidic residues" evidence="1">
    <location>
        <begin position="104"/>
        <end position="113"/>
    </location>
</feature>
<dbReference type="AlphaFoldDB" id="A0A5S4W2R0"/>
<dbReference type="InterPro" id="IPR018060">
    <property type="entry name" value="HTH_AraC"/>
</dbReference>
<keyword evidence="4" id="KW-1185">Reference proteome</keyword>
<sequence length="123" mass="13830">MCIRFEEFLEENSDTPLYPAEICAAVGAAERTLRAACEDHVGMGPIRYLALRRMHLVRRALLRSHSSTATVTRIATDHGSWELGRFAVAYRALFGESPSVTLQRRPERRDNRSNRPSSLTGTV</sequence>
<protein>
    <submittedName>
        <fullName evidence="3">Helix-turn-helix domain-containing protein</fullName>
    </submittedName>
</protein>
<feature type="compositionally biased region" description="Low complexity" evidence="1">
    <location>
        <begin position="114"/>
        <end position="123"/>
    </location>
</feature>
<accession>A0A5S4W2R0</accession>
<dbReference type="RefSeq" id="WP_148755658.1">
    <property type="nucleotide sequence ID" value="NZ_VSSR01000073.1"/>
</dbReference>
<evidence type="ECO:0000256" key="1">
    <source>
        <dbReference type="SAM" id="MobiDB-lite"/>
    </source>
</evidence>